<accession>A0A6I6J488</accession>
<dbReference type="GO" id="GO:0016787">
    <property type="term" value="F:hydrolase activity"/>
    <property type="evidence" value="ECO:0007669"/>
    <property type="project" value="UniProtKB-KW"/>
</dbReference>
<organism evidence="3 4">
    <name type="scientific">Roseovarius faecimaris</name>
    <dbReference type="NCBI Taxonomy" id="2494550"/>
    <lineage>
        <taxon>Bacteria</taxon>
        <taxon>Pseudomonadati</taxon>
        <taxon>Pseudomonadota</taxon>
        <taxon>Alphaproteobacteria</taxon>
        <taxon>Rhodobacterales</taxon>
        <taxon>Roseobacteraceae</taxon>
        <taxon>Roseovarius</taxon>
    </lineage>
</organism>
<feature type="active site" evidence="1">
    <location>
        <position position="285"/>
    </location>
</feature>
<dbReference type="SUPFAM" id="SSF53474">
    <property type="entry name" value="alpha/beta-Hydrolases"/>
    <property type="match status" value="1"/>
</dbReference>
<dbReference type="OrthoDB" id="9800754at2"/>
<dbReference type="KEGG" id="rom:EI983_15415"/>
<dbReference type="EMBL" id="CP034348">
    <property type="protein sequence ID" value="QGX99578.1"/>
    <property type="molecule type" value="Genomic_DNA"/>
</dbReference>
<name>A0A6I6J488_9RHOB</name>
<protein>
    <submittedName>
        <fullName evidence="3">Alpha/beta fold hydrolase</fullName>
    </submittedName>
</protein>
<dbReference type="InterPro" id="IPR000073">
    <property type="entry name" value="AB_hydrolase_1"/>
</dbReference>
<sequence length="336" mass="37096">MASYEIFELGNVALQKGSTIPNAKLAFKTMGTLNEAKDNVVVCPTWFTGYIDDVPPIFIGKGRAIDPDKHFIVIPALFGMGESSSPSNTPAPQEFVRFPHVTYYDNVSFQHRLLTEKFGITEILLVASWSMGGTQAYQWAAQYPDMVKAIAPVACSAKTAVYNELFLKSIRKAMVSDPAYKGGYYGDVPPLSGMRVMAQIYAGWGMSEEFYRKEVFRAFGHDTLDDFLVDFWEAYFAARDANNLISQIWTWLHGDISAQPAYGGDIAKALAAIKAKAIVLPSATDQYFPPVDSEAEVAAMKNAELRVIPSILGHFAPFNPDDQKFIDDAINDLLNG</sequence>
<proteinExistence type="predicted"/>
<feature type="active site" description="Nucleophile" evidence="1">
    <location>
        <position position="130"/>
    </location>
</feature>
<keyword evidence="4" id="KW-1185">Reference proteome</keyword>
<evidence type="ECO:0000313" key="3">
    <source>
        <dbReference type="EMBL" id="QGX99578.1"/>
    </source>
</evidence>
<dbReference type="InterPro" id="IPR029058">
    <property type="entry name" value="AB_hydrolase_fold"/>
</dbReference>
<dbReference type="Pfam" id="PF00561">
    <property type="entry name" value="Abhydrolase_1"/>
    <property type="match status" value="1"/>
</dbReference>
<keyword evidence="3" id="KW-0378">Hydrolase</keyword>
<evidence type="ECO:0000259" key="2">
    <source>
        <dbReference type="Pfam" id="PF00561"/>
    </source>
</evidence>
<dbReference type="Gene3D" id="3.40.50.1820">
    <property type="entry name" value="alpha/beta hydrolase"/>
    <property type="match status" value="1"/>
</dbReference>
<dbReference type="RefSeq" id="WP_157708259.1">
    <property type="nucleotide sequence ID" value="NZ_CP034348.1"/>
</dbReference>
<evidence type="ECO:0000313" key="4">
    <source>
        <dbReference type="Proteomes" id="UP000428330"/>
    </source>
</evidence>
<dbReference type="PIRSF" id="PIRSF000443">
    <property type="entry name" value="Homoser_Ac_trans"/>
    <property type="match status" value="1"/>
</dbReference>
<dbReference type="NCBIfam" id="NF005757">
    <property type="entry name" value="PRK07581.1"/>
    <property type="match status" value="1"/>
</dbReference>
<reference evidence="4" key="1">
    <citation type="submission" date="2018-12" db="EMBL/GenBank/DDBJ databases">
        <title>Complete genome sequence of Roseovarius sp. MME-070.</title>
        <authorList>
            <person name="Nam Y.-D."/>
            <person name="Kang J."/>
            <person name="Chung W.-H."/>
            <person name="Park Y.S."/>
        </authorList>
    </citation>
    <scope>NUCLEOTIDE SEQUENCE [LARGE SCALE GENOMIC DNA]</scope>
    <source>
        <strain evidence="4">MME-070</strain>
    </source>
</reference>
<dbReference type="AlphaFoldDB" id="A0A6I6J488"/>
<dbReference type="GO" id="GO:0016747">
    <property type="term" value="F:acyltransferase activity, transferring groups other than amino-acyl groups"/>
    <property type="evidence" value="ECO:0007669"/>
    <property type="project" value="InterPro"/>
</dbReference>
<dbReference type="Proteomes" id="UP000428330">
    <property type="component" value="Chromosome"/>
</dbReference>
<dbReference type="PANTHER" id="PTHR32268">
    <property type="entry name" value="HOMOSERINE O-ACETYLTRANSFERASE"/>
    <property type="match status" value="1"/>
</dbReference>
<gene>
    <name evidence="3" type="ORF">EI983_15415</name>
</gene>
<dbReference type="PANTHER" id="PTHR32268:SF15">
    <property type="entry name" value="HOMOSERINE ACETYLTRANSFERASE FAMILY PROTEIN (AFU_ORTHOLOGUE AFUA_1G15350)"/>
    <property type="match status" value="1"/>
</dbReference>
<dbReference type="InterPro" id="IPR008220">
    <property type="entry name" value="HAT_MetX-like"/>
</dbReference>
<feature type="active site" evidence="1">
    <location>
        <position position="314"/>
    </location>
</feature>
<evidence type="ECO:0000256" key="1">
    <source>
        <dbReference type="PIRSR" id="PIRSR000443-1"/>
    </source>
</evidence>
<feature type="domain" description="AB hydrolase-1" evidence="2">
    <location>
        <begin position="57"/>
        <end position="316"/>
    </location>
</feature>